<dbReference type="RefSeq" id="WP_338578228.1">
    <property type="nucleotide sequence ID" value="NZ_CP146369.1"/>
</dbReference>
<accession>A0ABZ2IHX4</accession>
<feature type="binding site" evidence="4">
    <location>
        <position position="149"/>
    </location>
    <ligand>
        <name>ATP</name>
        <dbReference type="ChEBI" id="CHEBI:30616"/>
    </ligand>
</feature>
<keyword evidence="8" id="KW-1185">Reference proteome</keyword>
<reference evidence="7 8" key="1">
    <citation type="submission" date="2024-02" db="EMBL/GenBank/DDBJ databases">
        <title>Distribution and functional of Brevundimonas-related endobacteria within Verticillium dahliae.</title>
        <authorList>
            <person name="Zeng H."/>
        </authorList>
    </citation>
    <scope>NUCLEOTIDE SEQUENCE [LARGE SCALE GENOMIC DNA]</scope>
    <source>
        <strain evidence="7 8">TRM 44200</strain>
    </source>
</reference>
<dbReference type="Gene3D" id="3.40.50.20">
    <property type="match status" value="1"/>
</dbReference>
<dbReference type="NCBIfam" id="NF004676">
    <property type="entry name" value="PRK06019.1-2"/>
    <property type="match status" value="1"/>
</dbReference>
<comment type="pathway">
    <text evidence="4 5">Purine metabolism; IMP biosynthesis via de novo pathway; 5-amino-1-(5-phospho-D-ribosyl)imidazole-4-carboxylate from 5-amino-1-(5-phospho-D-ribosyl)imidazole (N5-CAIR route): step 1/2.</text>
</comment>
<dbReference type="Proteomes" id="UP001363460">
    <property type="component" value="Chromosome"/>
</dbReference>
<keyword evidence="2 4" id="KW-0658">Purine biosynthesis</keyword>
<keyword evidence="3 4" id="KW-0067">ATP-binding</keyword>
<dbReference type="InterPro" id="IPR003135">
    <property type="entry name" value="ATP-grasp_carboxylate-amine"/>
</dbReference>
<dbReference type="Gene3D" id="3.30.1490.20">
    <property type="entry name" value="ATP-grasp fold, A domain"/>
    <property type="match status" value="1"/>
</dbReference>
<dbReference type="NCBIfam" id="NF004679">
    <property type="entry name" value="PRK06019.1-5"/>
    <property type="match status" value="1"/>
</dbReference>
<comment type="subunit">
    <text evidence="4 5">Homodimer.</text>
</comment>
<comment type="similarity">
    <text evidence="4 5">Belongs to the PurK/PurT family.</text>
</comment>
<dbReference type="Pfam" id="PF17769">
    <property type="entry name" value="PurK_C"/>
    <property type="match status" value="1"/>
</dbReference>
<protein>
    <recommendedName>
        <fullName evidence="4 5">N5-carboxyaminoimidazole ribonucleotide synthase</fullName>
        <shortName evidence="4 5">N5-CAIR synthase</shortName>
        <ecNumber evidence="4 5">6.3.4.18</ecNumber>
    </recommendedName>
    <alternativeName>
        <fullName evidence="4 5">5-(carboxyamino)imidazole ribonucleotide synthetase</fullName>
    </alternativeName>
</protein>
<feature type="binding site" evidence="4">
    <location>
        <position position="215"/>
    </location>
    <ligand>
        <name>ATP</name>
        <dbReference type="ChEBI" id="CHEBI:30616"/>
    </ligand>
</feature>
<dbReference type="Pfam" id="PF22660">
    <property type="entry name" value="RS_preATP-grasp-like"/>
    <property type="match status" value="1"/>
</dbReference>
<dbReference type="GO" id="GO:0034028">
    <property type="term" value="F:5-(carboxyamino)imidazole ribonucleotide synthase activity"/>
    <property type="evidence" value="ECO:0007669"/>
    <property type="project" value="UniProtKB-EC"/>
</dbReference>
<dbReference type="Pfam" id="PF02222">
    <property type="entry name" value="ATP-grasp"/>
    <property type="match status" value="1"/>
</dbReference>
<dbReference type="EMBL" id="CP146369">
    <property type="protein sequence ID" value="WWT55914.1"/>
    <property type="molecule type" value="Genomic_DNA"/>
</dbReference>
<proteinExistence type="inferred from homology"/>
<dbReference type="EC" id="6.3.4.18" evidence="4 5"/>
<dbReference type="NCBIfam" id="NF004675">
    <property type="entry name" value="PRK06019.1-1"/>
    <property type="match status" value="1"/>
</dbReference>
<name>A0ABZ2IHX4_9CAUL</name>
<evidence type="ECO:0000256" key="1">
    <source>
        <dbReference type="ARBA" id="ARBA00022741"/>
    </source>
</evidence>
<dbReference type="InterPro" id="IPR054350">
    <property type="entry name" value="PurT/PurK_preATP-grasp"/>
</dbReference>
<dbReference type="PANTHER" id="PTHR11609:SF5">
    <property type="entry name" value="PHOSPHORIBOSYLAMINOIMIDAZOLE CARBOXYLASE"/>
    <property type="match status" value="1"/>
</dbReference>
<gene>
    <name evidence="4 5" type="primary">purK</name>
    <name evidence="7" type="ORF">V8J38_05605</name>
</gene>
<evidence type="ECO:0000259" key="6">
    <source>
        <dbReference type="PROSITE" id="PS50975"/>
    </source>
</evidence>
<feature type="binding site" evidence="4">
    <location>
        <begin position="269"/>
        <end position="270"/>
    </location>
    <ligand>
        <name>ATP</name>
        <dbReference type="ChEBI" id="CHEBI:30616"/>
    </ligand>
</feature>
<feature type="binding site" evidence="4">
    <location>
        <position position="109"/>
    </location>
    <ligand>
        <name>ATP</name>
        <dbReference type="ChEBI" id="CHEBI:30616"/>
    </ligand>
</feature>
<dbReference type="InterPro" id="IPR013815">
    <property type="entry name" value="ATP_grasp_subdomain_1"/>
</dbReference>
<dbReference type="SUPFAM" id="SSF52440">
    <property type="entry name" value="PreATP-grasp domain"/>
    <property type="match status" value="1"/>
</dbReference>
<dbReference type="InterPro" id="IPR040686">
    <property type="entry name" value="PurK_C"/>
</dbReference>
<dbReference type="PROSITE" id="PS50975">
    <property type="entry name" value="ATP_GRASP"/>
    <property type="match status" value="1"/>
</dbReference>
<dbReference type="Gene3D" id="3.30.470.20">
    <property type="entry name" value="ATP-grasp fold, B domain"/>
    <property type="match status" value="1"/>
</dbReference>
<dbReference type="NCBIfam" id="TIGR01161">
    <property type="entry name" value="purK"/>
    <property type="match status" value="1"/>
</dbReference>
<dbReference type="InterPro" id="IPR016185">
    <property type="entry name" value="PreATP-grasp_dom_sf"/>
</dbReference>
<sequence length="366" mass="38960">MPDLPLPPGSTLGILGGGQLGRMLSQAASRLGFDVVILDPQPDSPAARVSRAQITAPYDDPDALQALGRLCDVVTFEFENVPAASVETLAEAGALVAPGPTALAVAQDRVDEKTYLNAVGAPTVAFAAVTTLDDLTAAIERLGLPALLKTRREGYDGKGQVWIRDAADAEAAFDAIGRRPAVLEAAAVFQRELSVIAARGRDGAVAVYPLGENVHQNGVLKTTTAPAAVDPATQRRAEAIAAAVLDGLDYIGVMGIELFDMGDGELLVNEVAPRVHNTGHWTQDGCVCDQFEQHIRAVVGWPLGPSNAHARIEMTNLLGDEVEQWRTLAAEPNARLHLYGKHDARPGRKMAHINRIFGTLSRWERA</sequence>
<evidence type="ECO:0000313" key="7">
    <source>
        <dbReference type="EMBL" id="WWT55914.1"/>
    </source>
</evidence>
<evidence type="ECO:0000256" key="4">
    <source>
        <dbReference type="HAMAP-Rule" id="MF_01928"/>
    </source>
</evidence>
<dbReference type="SUPFAM" id="SSF51246">
    <property type="entry name" value="Rudiment single hybrid motif"/>
    <property type="match status" value="1"/>
</dbReference>
<feature type="binding site" evidence="4">
    <location>
        <begin position="154"/>
        <end position="160"/>
    </location>
    <ligand>
        <name>ATP</name>
        <dbReference type="ChEBI" id="CHEBI:30616"/>
    </ligand>
</feature>
<evidence type="ECO:0000256" key="3">
    <source>
        <dbReference type="ARBA" id="ARBA00022840"/>
    </source>
</evidence>
<dbReference type="InterPro" id="IPR011054">
    <property type="entry name" value="Rudment_hybrid_motif"/>
</dbReference>
<keyword evidence="1 4" id="KW-0547">Nucleotide-binding</keyword>
<feature type="domain" description="ATP-grasp" evidence="6">
    <location>
        <begin position="113"/>
        <end position="299"/>
    </location>
</feature>
<dbReference type="PANTHER" id="PTHR11609">
    <property type="entry name" value="PURINE BIOSYNTHESIS PROTEIN 6/7, PUR6/7"/>
    <property type="match status" value="1"/>
</dbReference>
<keyword evidence="4 5" id="KW-0436">Ligase</keyword>
<comment type="function">
    <text evidence="4">Catalyzes the ATP-dependent conversion of 5-aminoimidazole ribonucleotide (AIR) and HCO(3)(-) to N5-carboxyaminoimidazole ribonucleotide (N5-CAIR).</text>
</comment>
<feature type="binding site" evidence="4">
    <location>
        <position position="192"/>
    </location>
    <ligand>
        <name>ATP</name>
        <dbReference type="ChEBI" id="CHEBI:30616"/>
    </ligand>
</feature>
<evidence type="ECO:0000256" key="5">
    <source>
        <dbReference type="RuleBase" id="RU361200"/>
    </source>
</evidence>
<organism evidence="7 8">
    <name type="scientific">Brevundimonas olei</name>
    <dbReference type="NCBI Taxonomy" id="657642"/>
    <lineage>
        <taxon>Bacteria</taxon>
        <taxon>Pseudomonadati</taxon>
        <taxon>Pseudomonadota</taxon>
        <taxon>Alphaproteobacteria</taxon>
        <taxon>Caulobacterales</taxon>
        <taxon>Caulobacteraceae</taxon>
        <taxon>Brevundimonas</taxon>
    </lineage>
</organism>
<dbReference type="InterPro" id="IPR011761">
    <property type="entry name" value="ATP-grasp"/>
</dbReference>
<dbReference type="InterPro" id="IPR005875">
    <property type="entry name" value="PurK"/>
</dbReference>
<comment type="catalytic activity">
    <reaction evidence="4 5">
        <text>5-amino-1-(5-phospho-beta-D-ribosyl)imidazole + hydrogencarbonate + ATP = 5-carboxyamino-1-(5-phospho-D-ribosyl)imidazole + ADP + phosphate + 2 H(+)</text>
        <dbReference type="Rhea" id="RHEA:19317"/>
        <dbReference type="ChEBI" id="CHEBI:15378"/>
        <dbReference type="ChEBI" id="CHEBI:17544"/>
        <dbReference type="ChEBI" id="CHEBI:30616"/>
        <dbReference type="ChEBI" id="CHEBI:43474"/>
        <dbReference type="ChEBI" id="CHEBI:58730"/>
        <dbReference type="ChEBI" id="CHEBI:137981"/>
        <dbReference type="ChEBI" id="CHEBI:456216"/>
        <dbReference type="EC" id="6.3.4.18"/>
    </reaction>
</comment>
<comment type="function">
    <text evidence="5">Catalyzes the ATP-dependent conversion of 5-aminoimidazole ribonucleotide (AIR) and HCO(3)- to N5-carboxyaminoimidazole ribonucleotide (N5-CAIR).</text>
</comment>
<dbReference type="HAMAP" id="MF_01928">
    <property type="entry name" value="PurK"/>
    <property type="match status" value="1"/>
</dbReference>
<evidence type="ECO:0000313" key="8">
    <source>
        <dbReference type="Proteomes" id="UP001363460"/>
    </source>
</evidence>
<evidence type="ECO:0000256" key="2">
    <source>
        <dbReference type="ARBA" id="ARBA00022755"/>
    </source>
</evidence>
<comment type="caution">
    <text evidence="4">Lacks conserved residue(s) required for the propagation of feature annotation.</text>
</comment>
<dbReference type="SUPFAM" id="SSF56059">
    <property type="entry name" value="Glutathione synthetase ATP-binding domain-like"/>
    <property type="match status" value="1"/>
</dbReference>